<accession>A0AB35U402</accession>
<organism evidence="4 5">
    <name type="scientific">Grylomicrobium aquisgranensis</name>
    <dbReference type="NCBI Taxonomy" id="2926318"/>
    <lineage>
        <taxon>Bacteria</taxon>
        <taxon>Bacillati</taxon>
        <taxon>Bacillota</taxon>
        <taxon>Erysipelotrichia</taxon>
        <taxon>Erysipelotrichales</taxon>
        <taxon>Erysipelotrichaceae</taxon>
        <taxon>Grylomicrobium</taxon>
    </lineage>
</organism>
<dbReference type="InterPro" id="IPR007737">
    <property type="entry name" value="Mga_HTH"/>
</dbReference>
<dbReference type="Proteomes" id="UP001286174">
    <property type="component" value="Unassembled WGS sequence"/>
</dbReference>
<evidence type="ECO:0000256" key="1">
    <source>
        <dbReference type="ARBA" id="ARBA00023015"/>
    </source>
</evidence>
<keyword evidence="1" id="KW-0805">Transcription regulation</keyword>
<dbReference type="PANTHER" id="PTHR30185:SF13">
    <property type="entry name" value="LICABCH OPERON REGULATOR-RELATED"/>
    <property type="match status" value="1"/>
</dbReference>
<name>A0AB35U402_9FIRM</name>
<sequence length="599" mass="69833">MSALKTELMVWQSVCYNRPIVETNRILFVEQMLLSNDAVKKEDLCEKLFISESTISPILQEVSSFLQSYGLRIASLPGVGLKVAGREQDQRSCMVEIACSFYHDVTLLYPVEKFDHMFYESRSDYEDVRHALLKILRDSRISVSDIFSKKLATHLVLIKRRAADGRHPVFDETMIREIKDTYEFELAQAIFCDPVIYSYIGPQEEIEMVNYARLLIIARDIDLRHTNDVETLNSTCVIQAGKLTDHVIDMLRDGVFGSFFDMEIFRLYERDYESIVLQLYLKHHFDLTGKIRFVTYVEADTDYLSPFAKEMVRQMIACLQQIFHERIESGEIQMLAVLTDYIYKQVRYPYHKLRLATSCMEGKVAGNLIKENLQDHFGQYIAYNDVFDLYEMRKVNFANYDHLVLSSSNPLYYSYPLKRIVYQGLSTKGGRKELFREMFCDGYEKTVVEKLCRMTRIFPDADVPDADTMMKMLTFKYGRSDQDQKKLEESLETRRQISSYCYNSQTAVVMLDYPYVGRELLDIYVPKQSLYCHGTVEMKYLIAVCLKPGMKVSDLKQVNRMIQNASQDASLMQKLVSDPAETWHQIWFEIVENSFVNGI</sequence>
<evidence type="ECO:0000313" key="5">
    <source>
        <dbReference type="Proteomes" id="UP001286174"/>
    </source>
</evidence>
<comment type="caution">
    <text evidence="4">The sequence shown here is derived from an EMBL/GenBank/DDBJ whole genome shotgun (WGS) entry which is preliminary data.</text>
</comment>
<keyword evidence="5" id="KW-1185">Reference proteome</keyword>
<dbReference type="InterPro" id="IPR050661">
    <property type="entry name" value="BglG_antiterminators"/>
</dbReference>
<protein>
    <submittedName>
        <fullName evidence="4">Helix-turn-helix domain-containing protein</fullName>
    </submittedName>
</protein>
<evidence type="ECO:0000256" key="2">
    <source>
        <dbReference type="ARBA" id="ARBA00023163"/>
    </source>
</evidence>
<gene>
    <name evidence="4" type="ORF">MOZ60_10845</name>
</gene>
<dbReference type="EMBL" id="JALBUR010000050">
    <property type="protein sequence ID" value="MDX8420582.1"/>
    <property type="molecule type" value="Genomic_DNA"/>
</dbReference>
<proteinExistence type="predicted"/>
<evidence type="ECO:0000259" key="3">
    <source>
        <dbReference type="Pfam" id="PF05043"/>
    </source>
</evidence>
<reference evidence="4 5" key="1">
    <citation type="submission" date="2022-03" db="EMBL/GenBank/DDBJ databases">
        <title>Novel taxa within the pig intestine.</title>
        <authorList>
            <person name="Wylensek D."/>
            <person name="Bishof K."/>
            <person name="Afrizal A."/>
            <person name="Clavel T."/>
        </authorList>
    </citation>
    <scope>NUCLEOTIDE SEQUENCE [LARGE SCALE GENOMIC DNA]</scope>
    <source>
        <strain evidence="4 5">CLA-KB-P133</strain>
    </source>
</reference>
<feature type="domain" description="Mga helix-turn-helix" evidence="3">
    <location>
        <begin position="31"/>
        <end position="95"/>
    </location>
</feature>
<evidence type="ECO:0000313" key="4">
    <source>
        <dbReference type="EMBL" id="MDX8420582.1"/>
    </source>
</evidence>
<dbReference type="Pfam" id="PF05043">
    <property type="entry name" value="Mga"/>
    <property type="match status" value="1"/>
</dbReference>
<keyword evidence="2" id="KW-0804">Transcription</keyword>
<dbReference type="PANTHER" id="PTHR30185">
    <property type="entry name" value="CRYPTIC BETA-GLUCOSIDE BGL OPERON ANTITERMINATOR"/>
    <property type="match status" value="1"/>
</dbReference>
<dbReference type="RefSeq" id="WP_370596698.1">
    <property type="nucleotide sequence ID" value="NZ_JALBUR010000050.1"/>
</dbReference>
<dbReference type="AlphaFoldDB" id="A0AB35U402"/>